<dbReference type="SUPFAM" id="SSF109604">
    <property type="entry name" value="HD-domain/PDEase-like"/>
    <property type="match status" value="1"/>
</dbReference>
<dbReference type="Pfam" id="PF02541">
    <property type="entry name" value="Ppx-GppA"/>
    <property type="match status" value="1"/>
</dbReference>
<name>A0ABV6JVA8_9PROT</name>
<dbReference type="PANTHER" id="PTHR30005:SF0">
    <property type="entry name" value="RETROGRADE REGULATION PROTEIN 2"/>
    <property type="match status" value="1"/>
</dbReference>
<gene>
    <name evidence="3" type="ORF">ACFFGY_09635</name>
</gene>
<evidence type="ECO:0000259" key="1">
    <source>
        <dbReference type="Pfam" id="PF02541"/>
    </source>
</evidence>
<protein>
    <submittedName>
        <fullName evidence="3">Ppx/GppA family phosphatase</fullName>
    </submittedName>
</protein>
<dbReference type="Gene3D" id="3.30.420.40">
    <property type="match status" value="1"/>
</dbReference>
<dbReference type="RefSeq" id="WP_377044259.1">
    <property type="nucleotide sequence ID" value="NZ_JBHLUN010000006.1"/>
</dbReference>
<proteinExistence type="predicted"/>
<organism evidence="3 4">
    <name type="scientific">Roseomonas elaeocarpi</name>
    <dbReference type="NCBI Taxonomy" id="907779"/>
    <lineage>
        <taxon>Bacteria</taxon>
        <taxon>Pseudomonadati</taxon>
        <taxon>Pseudomonadota</taxon>
        <taxon>Alphaproteobacteria</taxon>
        <taxon>Acetobacterales</taxon>
        <taxon>Roseomonadaceae</taxon>
        <taxon>Roseomonas</taxon>
    </lineage>
</organism>
<dbReference type="CDD" id="cd24052">
    <property type="entry name" value="ASKHA_NBD_HpPPX-GppA-like"/>
    <property type="match status" value="1"/>
</dbReference>
<dbReference type="PANTHER" id="PTHR30005">
    <property type="entry name" value="EXOPOLYPHOSPHATASE"/>
    <property type="match status" value="1"/>
</dbReference>
<evidence type="ECO:0000259" key="2">
    <source>
        <dbReference type="Pfam" id="PF21697"/>
    </source>
</evidence>
<dbReference type="InterPro" id="IPR048951">
    <property type="entry name" value="Ppx_C"/>
</dbReference>
<sequence>MDGLASAALQAPQHPPRSAIVDLGSNSVRLVVFEGLGRNPVPIFNEKAVLGLGRGLQSTGRLNEAAVEQALTVLARYHAVATAMGAPAMEILATAAMRDASNGPDFAARLRERLPEVPVTILTGEGEARMSAEGLLLGFPEANGILGDIGGGSLEVVDLRDGEARNSASLPLGVIRLAERAGGDVTQARAIAEADLATVPWLAGGKGRDLYLVGGAWRAMAKIHMSQTHYPLSIVHHYVLPREEARDLCALIIASKKAQLEKLPGAQARRAADLPFAAVALRRLLRASGADRVVFSANGLREGWYARRLEAGVRAEDPLLAASLEMSARFGRDETLPPALINWTAPLFPRETGFERALREAACWLSDVGSHDHPDYRAEQAFLRILRQPGVGLDHHARAFLALAVALRYEAAPDPVALAPARALLGAAEVRQAELLGAALRLAYTLSGGTLALLRASALSVMDGTLRLTLEAGKGLFAGEGALRRLEGLATALNLRAELVEG</sequence>
<comment type="caution">
    <text evidence="3">The sequence shown here is derived from an EMBL/GenBank/DDBJ whole genome shotgun (WGS) entry which is preliminary data.</text>
</comment>
<feature type="domain" description="Exopolyphosphatase C-terminal" evidence="2">
    <location>
        <begin position="319"/>
        <end position="499"/>
    </location>
</feature>
<dbReference type="Pfam" id="PF21697">
    <property type="entry name" value="Ppx_C"/>
    <property type="match status" value="1"/>
</dbReference>
<evidence type="ECO:0000313" key="4">
    <source>
        <dbReference type="Proteomes" id="UP001589865"/>
    </source>
</evidence>
<dbReference type="InterPro" id="IPR043129">
    <property type="entry name" value="ATPase_NBD"/>
</dbReference>
<accession>A0ABV6JVA8</accession>
<dbReference type="Gene3D" id="3.30.420.150">
    <property type="entry name" value="Exopolyphosphatase. Domain 2"/>
    <property type="match status" value="1"/>
</dbReference>
<keyword evidence="4" id="KW-1185">Reference proteome</keyword>
<dbReference type="EMBL" id="JBHLUN010000006">
    <property type="protein sequence ID" value="MFC0408508.1"/>
    <property type="molecule type" value="Genomic_DNA"/>
</dbReference>
<reference evidence="3 4" key="1">
    <citation type="submission" date="2024-09" db="EMBL/GenBank/DDBJ databases">
        <authorList>
            <person name="Sun Q."/>
            <person name="Mori K."/>
        </authorList>
    </citation>
    <scope>NUCLEOTIDE SEQUENCE [LARGE SCALE GENOMIC DNA]</scope>
    <source>
        <strain evidence="3 4">TBRC 5777</strain>
    </source>
</reference>
<dbReference type="InterPro" id="IPR003695">
    <property type="entry name" value="Ppx_GppA_N"/>
</dbReference>
<evidence type="ECO:0000313" key="3">
    <source>
        <dbReference type="EMBL" id="MFC0408508.1"/>
    </source>
</evidence>
<dbReference type="SUPFAM" id="SSF53067">
    <property type="entry name" value="Actin-like ATPase domain"/>
    <property type="match status" value="2"/>
</dbReference>
<feature type="domain" description="Ppx/GppA phosphatase N-terminal" evidence="1">
    <location>
        <begin position="40"/>
        <end position="307"/>
    </location>
</feature>
<dbReference type="Gene3D" id="1.10.3210.10">
    <property type="entry name" value="Hypothetical protein af1432"/>
    <property type="match status" value="1"/>
</dbReference>
<dbReference type="Proteomes" id="UP001589865">
    <property type="component" value="Unassembled WGS sequence"/>
</dbReference>
<dbReference type="InterPro" id="IPR050273">
    <property type="entry name" value="GppA/Ppx_hydrolase"/>
</dbReference>